<dbReference type="PANTHER" id="PTHR48022:SF34">
    <property type="entry name" value="MAJOR FACILITATOR SUPERFAMILY (MFS) PROFILE DOMAIN-CONTAINING PROTEIN-RELATED"/>
    <property type="match status" value="1"/>
</dbReference>
<evidence type="ECO:0000256" key="12">
    <source>
        <dbReference type="ARBA" id="ARBA00043213"/>
    </source>
</evidence>
<evidence type="ECO:0000256" key="11">
    <source>
        <dbReference type="ARBA" id="ARBA00038682"/>
    </source>
</evidence>
<feature type="transmembrane region" description="Helical" evidence="14">
    <location>
        <begin position="286"/>
        <end position="304"/>
    </location>
</feature>
<evidence type="ECO:0000259" key="15">
    <source>
        <dbReference type="PROSITE" id="PS50850"/>
    </source>
</evidence>
<feature type="transmembrane region" description="Helical" evidence="14">
    <location>
        <begin position="196"/>
        <end position="214"/>
    </location>
</feature>
<name>A0A1L9T7J0_9EURO</name>
<keyword evidence="6" id="KW-0832">Ubl conjugation</keyword>
<keyword evidence="8 14" id="KW-1133">Transmembrane helix</keyword>
<dbReference type="GO" id="GO:0005886">
    <property type="term" value="C:plasma membrane"/>
    <property type="evidence" value="ECO:0007669"/>
    <property type="project" value="UniProtKB-SubCell"/>
</dbReference>
<evidence type="ECO:0000256" key="13">
    <source>
        <dbReference type="RuleBase" id="RU003346"/>
    </source>
</evidence>
<dbReference type="NCBIfam" id="TIGR00879">
    <property type="entry name" value="SP"/>
    <property type="match status" value="1"/>
</dbReference>
<dbReference type="Gene3D" id="1.20.1250.20">
    <property type="entry name" value="MFS general substrate transporter like domains"/>
    <property type="match status" value="1"/>
</dbReference>
<feature type="domain" description="Major facilitator superfamily (MFS) profile" evidence="15">
    <location>
        <begin position="26"/>
        <end position="480"/>
    </location>
</feature>
<organism evidence="16 17">
    <name type="scientific">Aspergillus sydowii CBS 593.65</name>
    <dbReference type="NCBI Taxonomy" id="1036612"/>
    <lineage>
        <taxon>Eukaryota</taxon>
        <taxon>Fungi</taxon>
        <taxon>Dikarya</taxon>
        <taxon>Ascomycota</taxon>
        <taxon>Pezizomycotina</taxon>
        <taxon>Eurotiomycetes</taxon>
        <taxon>Eurotiomycetidae</taxon>
        <taxon>Eurotiales</taxon>
        <taxon>Aspergillaceae</taxon>
        <taxon>Aspergillus</taxon>
        <taxon>Aspergillus subgen. Nidulantes</taxon>
    </lineage>
</organism>
<keyword evidence="9 14" id="KW-0472">Membrane</keyword>
<keyword evidence="7" id="KW-0672">Quinate metabolism</keyword>
<dbReference type="InterPro" id="IPR020846">
    <property type="entry name" value="MFS_dom"/>
</dbReference>
<dbReference type="Proteomes" id="UP000184356">
    <property type="component" value="Unassembled WGS sequence"/>
</dbReference>
<keyword evidence="17" id="KW-1185">Reference proteome</keyword>
<feature type="transmembrane region" description="Helical" evidence="14">
    <location>
        <begin position="324"/>
        <end position="346"/>
    </location>
</feature>
<dbReference type="InterPro" id="IPR050360">
    <property type="entry name" value="MFS_Sugar_Transporters"/>
</dbReference>
<feature type="transmembrane region" description="Helical" evidence="14">
    <location>
        <begin position="458"/>
        <end position="477"/>
    </location>
</feature>
<evidence type="ECO:0000256" key="6">
    <source>
        <dbReference type="ARBA" id="ARBA00022843"/>
    </source>
</evidence>
<keyword evidence="4" id="KW-1003">Cell membrane</keyword>
<evidence type="ECO:0000256" key="5">
    <source>
        <dbReference type="ARBA" id="ARBA00022692"/>
    </source>
</evidence>
<protein>
    <recommendedName>
        <fullName evidence="12">Quinate transporter</fullName>
    </recommendedName>
</protein>
<dbReference type="OrthoDB" id="508119at2759"/>
<feature type="transmembrane region" description="Helical" evidence="14">
    <location>
        <begin position="100"/>
        <end position="119"/>
    </location>
</feature>
<comment type="similarity">
    <text evidence="2 13">Belongs to the major facilitator superfamily. Sugar transporter (TC 2.A.1.1) family.</text>
</comment>
<dbReference type="GO" id="GO:0005351">
    <property type="term" value="F:carbohydrate:proton symporter activity"/>
    <property type="evidence" value="ECO:0007669"/>
    <property type="project" value="TreeGrafter"/>
</dbReference>
<dbReference type="Pfam" id="PF00083">
    <property type="entry name" value="Sugar_tr"/>
    <property type="match status" value="1"/>
</dbReference>
<dbReference type="SUPFAM" id="SSF103473">
    <property type="entry name" value="MFS general substrate transporter"/>
    <property type="match status" value="1"/>
</dbReference>
<accession>A0A1L9T7J0</accession>
<dbReference type="AlphaFoldDB" id="A0A1L9T7J0"/>
<reference evidence="17" key="1">
    <citation type="journal article" date="2017" name="Genome Biol.">
        <title>Comparative genomics reveals high biological diversity and specific adaptations in the industrially and medically important fungal genus Aspergillus.</title>
        <authorList>
            <person name="de Vries R.P."/>
            <person name="Riley R."/>
            <person name="Wiebenga A."/>
            <person name="Aguilar-Osorio G."/>
            <person name="Amillis S."/>
            <person name="Uchima C.A."/>
            <person name="Anderluh G."/>
            <person name="Asadollahi M."/>
            <person name="Askin M."/>
            <person name="Barry K."/>
            <person name="Battaglia E."/>
            <person name="Bayram O."/>
            <person name="Benocci T."/>
            <person name="Braus-Stromeyer S.A."/>
            <person name="Caldana C."/>
            <person name="Canovas D."/>
            <person name="Cerqueira G.C."/>
            <person name="Chen F."/>
            <person name="Chen W."/>
            <person name="Choi C."/>
            <person name="Clum A."/>
            <person name="Dos Santos R.A."/>
            <person name="Damasio A.R."/>
            <person name="Diallinas G."/>
            <person name="Emri T."/>
            <person name="Fekete E."/>
            <person name="Flipphi M."/>
            <person name="Freyberg S."/>
            <person name="Gallo A."/>
            <person name="Gournas C."/>
            <person name="Habgood R."/>
            <person name="Hainaut M."/>
            <person name="Harispe M.L."/>
            <person name="Henrissat B."/>
            <person name="Hilden K.S."/>
            <person name="Hope R."/>
            <person name="Hossain A."/>
            <person name="Karabika E."/>
            <person name="Karaffa L."/>
            <person name="Karanyi Z."/>
            <person name="Krasevec N."/>
            <person name="Kuo A."/>
            <person name="Kusch H."/>
            <person name="LaButti K."/>
            <person name="Lagendijk E.L."/>
            <person name="Lapidus A."/>
            <person name="Levasseur A."/>
            <person name="Lindquist E."/>
            <person name="Lipzen A."/>
            <person name="Logrieco A.F."/>
            <person name="MacCabe A."/>
            <person name="Maekelae M.R."/>
            <person name="Malavazi I."/>
            <person name="Melin P."/>
            <person name="Meyer V."/>
            <person name="Mielnichuk N."/>
            <person name="Miskei M."/>
            <person name="Molnar A.P."/>
            <person name="Mule G."/>
            <person name="Ngan C.Y."/>
            <person name="Orejas M."/>
            <person name="Orosz E."/>
            <person name="Ouedraogo J.P."/>
            <person name="Overkamp K.M."/>
            <person name="Park H.-S."/>
            <person name="Perrone G."/>
            <person name="Piumi F."/>
            <person name="Punt P.J."/>
            <person name="Ram A.F."/>
            <person name="Ramon A."/>
            <person name="Rauscher S."/>
            <person name="Record E."/>
            <person name="Riano-Pachon D.M."/>
            <person name="Robert V."/>
            <person name="Roehrig J."/>
            <person name="Ruller R."/>
            <person name="Salamov A."/>
            <person name="Salih N.S."/>
            <person name="Samson R.A."/>
            <person name="Sandor E."/>
            <person name="Sanguinetti M."/>
            <person name="Schuetze T."/>
            <person name="Sepcic K."/>
            <person name="Shelest E."/>
            <person name="Sherlock G."/>
            <person name="Sophianopoulou V."/>
            <person name="Squina F.M."/>
            <person name="Sun H."/>
            <person name="Susca A."/>
            <person name="Todd R.B."/>
            <person name="Tsang A."/>
            <person name="Unkles S.E."/>
            <person name="van de Wiele N."/>
            <person name="van Rossen-Uffink D."/>
            <person name="Oliveira J.V."/>
            <person name="Vesth T.C."/>
            <person name="Visser J."/>
            <person name="Yu J.-H."/>
            <person name="Zhou M."/>
            <person name="Andersen M.R."/>
            <person name="Archer D.B."/>
            <person name="Baker S.E."/>
            <person name="Benoit I."/>
            <person name="Brakhage A.A."/>
            <person name="Braus G.H."/>
            <person name="Fischer R."/>
            <person name="Frisvad J.C."/>
            <person name="Goldman G.H."/>
            <person name="Houbraken J."/>
            <person name="Oakley B."/>
            <person name="Pocsi I."/>
            <person name="Scazzocchio C."/>
            <person name="Seiboth B."/>
            <person name="vanKuyk P.A."/>
            <person name="Wortman J."/>
            <person name="Dyer P.S."/>
            <person name="Grigoriev I.V."/>
        </authorList>
    </citation>
    <scope>NUCLEOTIDE SEQUENCE [LARGE SCALE GENOMIC DNA]</scope>
    <source>
        <strain evidence="17">CBS 593.65</strain>
    </source>
</reference>
<dbReference type="PRINTS" id="PR00171">
    <property type="entry name" value="SUGRTRNSPORT"/>
</dbReference>
<feature type="transmembrane region" description="Helical" evidence="14">
    <location>
        <begin position="426"/>
        <end position="446"/>
    </location>
</feature>
<evidence type="ECO:0000256" key="9">
    <source>
        <dbReference type="ARBA" id="ARBA00023136"/>
    </source>
</evidence>
<evidence type="ECO:0000256" key="7">
    <source>
        <dbReference type="ARBA" id="ARBA00022911"/>
    </source>
</evidence>
<evidence type="ECO:0000256" key="10">
    <source>
        <dbReference type="ARBA" id="ARBA00037560"/>
    </source>
</evidence>
<evidence type="ECO:0000256" key="3">
    <source>
        <dbReference type="ARBA" id="ARBA00022448"/>
    </source>
</evidence>
<evidence type="ECO:0000256" key="2">
    <source>
        <dbReference type="ARBA" id="ARBA00010992"/>
    </source>
</evidence>
<evidence type="ECO:0000313" key="17">
    <source>
        <dbReference type="Proteomes" id="UP000184356"/>
    </source>
</evidence>
<keyword evidence="3 13" id="KW-0813">Transport</keyword>
<comment type="function">
    <text evidence="10">Integral membrane transporter that imports quinic acid to be catabolized as a carbon source.</text>
</comment>
<evidence type="ECO:0000256" key="14">
    <source>
        <dbReference type="SAM" id="Phobius"/>
    </source>
</evidence>
<dbReference type="InterPro" id="IPR036259">
    <property type="entry name" value="MFS_trans_sf"/>
</dbReference>
<dbReference type="InterPro" id="IPR005828">
    <property type="entry name" value="MFS_sugar_transport-like"/>
</dbReference>
<feature type="transmembrane region" description="Helical" evidence="14">
    <location>
        <begin position="353"/>
        <end position="371"/>
    </location>
</feature>
<dbReference type="InterPro" id="IPR003663">
    <property type="entry name" value="Sugar/inositol_transpt"/>
</dbReference>
<feature type="transmembrane region" description="Helical" evidence="14">
    <location>
        <begin position="125"/>
        <end position="146"/>
    </location>
</feature>
<feature type="transmembrane region" description="Helical" evidence="14">
    <location>
        <begin position="158"/>
        <end position="176"/>
    </location>
</feature>
<proteinExistence type="inferred from homology"/>
<comment type="subcellular location">
    <subcellularLocation>
        <location evidence="1">Cell membrane</location>
        <topology evidence="1">Multi-pass membrane protein</topology>
    </subcellularLocation>
</comment>
<keyword evidence="5 14" id="KW-0812">Transmembrane</keyword>
<dbReference type="VEuPathDB" id="FungiDB:ASPSYDRAFT_158009"/>
<dbReference type="PROSITE" id="PS00216">
    <property type="entry name" value="SUGAR_TRANSPORT_1"/>
    <property type="match status" value="2"/>
</dbReference>
<evidence type="ECO:0000256" key="1">
    <source>
        <dbReference type="ARBA" id="ARBA00004651"/>
    </source>
</evidence>
<dbReference type="FunFam" id="1.20.1250.20:FF:000026">
    <property type="entry name" value="MFS quinate transporter QutD"/>
    <property type="match status" value="1"/>
</dbReference>
<dbReference type="EMBL" id="KV878592">
    <property type="protein sequence ID" value="OJJ55410.1"/>
    <property type="molecule type" value="Genomic_DNA"/>
</dbReference>
<evidence type="ECO:0000256" key="8">
    <source>
        <dbReference type="ARBA" id="ARBA00022989"/>
    </source>
</evidence>
<feature type="transmembrane region" description="Helical" evidence="14">
    <location>
        <begin position="74"/>
        <end position="93"/>
    </location>
</feature>
<dbReference type="STRING" id="1036612.A0A1L9T7J0"/>
<comment type="subunit">
    <text evidence="11">Interacts with creB.</text>
</comment>
<dbReference type="PROSITE" id="PS50850">
    <property type="entry name" value="MFS"/>
    <property type="match status" value="1"/>
</dbReference>
<dbReference type="RefSeq" id="XP_040699216.1">
    <property type="nucleotide sequence ID" value="XM_040842691.1"/>
</dbReference>
<dbReference type="GeneID" id="63758764"/>
<sequence>MKNIFYSPPRPQRDGPPEIYGVRIYLLVLSATWATMYGYDSAFIGGTIALPAFQKNFGLAEAENGEAADISSNVVSIFQAGAFFGAIIGFLFAERFGRKLVILGSGVVFSAGAIVQLVGIMSLLYLGRALTGLGVGASSTIIPIYIAECSPALIRGRLVGIFEIMLQIALVFGFWVNYGVERNIADSDQKQWRIPMAVQLIPAGLLLICMVWMCESPRWLASKNKMDKAHKALAWVRNLPMEHEYVVNEMALIQASLNHELEIAGGERTPMQILRACAAPGVRNRLILSVLLMLLQNLTGINAINYYSPTIFKSIGFQGTSVQLLATGVYGLVKMITTLVFMIWIVDRFGRRPALITGAVGAGIAMFYLAIYSQVSDSFNRIPPSDGGSRAAVAMVYIYAIFYGFSWNGIPWIFASEVLPTRVRTIGMMCAVCMQWLAQFMIVYSLPHMVEAISFGTFYFFAACTSVALVFAFLFVPETKGIPLEDMDLLFGRGAGIYARGARQNYERWKGTRGPISLQKNVGDYLSRVENAQNVK</sequence>
<feature type="transmembrane region" description="Helical" evidence="14">
    <location>
        <begin position="391"/>
        <end position="414"/>
    </location>
</feature>
<feature type="transmembrane region" description="Helical" evidence="14">
    <location>
        <begin position="20"/>
        <end position="39"/>
    </location>
</feature>
<evidence type="ECO:0000256" key="4">
    <source>
        <dbReference type="ARBA" id="ARBA00022475"/>
    </source>
</evidence>
<dbReference type="PANTHER" id="PTHR48022">
    <property type="entry name" value="PLASTIDIC GLUCOSE TRANSPORTER 4"/>
    <property type="match status" value="1"/>
</dbReference>
<gene>
    <name evidence="16" type="ORF">ASPSYDRAFT_158009</name>
</gene>
<dbReference type="PROSITE" id="PS00217">
    <property type="entry name" value="SUGAR_TRANSPORT_2"/>
    <property type="match status" value="1"/>
</dbReference>
<evidence type="ECO:0000313" key="16">
    <source>
        <dbReference type="EMBL" id="OJJ55410.1"/>
    </source>
</evidence>
<dbReference type="InterPro" id="IPR005829">
    <property type="entry name" value="Sugar_transporter_CS"/>
</dbReference>